<feature type="compositionally biased region" description="Gly residues" evidence="1">
    <location>
        <begin position="163"/>
        <end position="186"/>
    </location>
</feature>
<proteinExistence type="predicted"/>
<dbReference type="OrthoDB" id="4752766at2"/>
<feature type="region of interest" description="Disordered" evidence="1">
    <location>
        <begin position="154"/>
        <end position="191"/>
    </location>
</feature>
<dbReference type="EMBL" id="LR130759">
    <property type="protein sequence ID" value="VDM89587.1"/>
    <property type="molecule type" value="Genomic_DNA"/>
</dbReference>
<sequence precursor="true">MSYVVAAPHVLAATAGDLAAIGSTMQSANAAAAVPTAAVLPAGGDNVSMLIAALFGAHAQAYQALSARAELFHDRFVQALQAGAGSYANAEAANASPLETVLGAVGMSSENRAGGSPIGNGVLGGGKNGGAGGLGGIGQTVANGWNADAVGSGVLGGPHDAGQLGGNAGPVGPGGAGPTGPGGGGSAQHLTQSNAVGATDNGAALGAGVQHGGVGASAGDTAPTQHSSASGGVVTDNGGGSDGVGVGVGVAGDAGTGGLAGPGDAGAAGATSWWGGHGPVVAASHGGPGMGYGTTPWVGAPWAGGAIADSGVSGGLGEVGTPAAPAAVSAAASVPATQAPALHPANPLHPSNSAQHGDPGRRVEAQRDAPTLFLPLTSLRGLRQKLKKRSGLRAQSGRLRDSADNESRRPWGRDELLSALGLRPPGHE</sequence>
<dbReference type="Pfam" id="PF00934">
    <property type="entry name" value="PE"/>
    <property type="match status" value="1"/>
</dbReference>
<name>A0A447GGF0_9MYCO</name>
<evidence type="ECO:0000313" key="3">
    <source>
        <dbReference type="EMBL" id="VDM89587.1"/>
    </source>
</evidence>
<feature type="compositionally biased region" description="Basic and acidic residues" evidence="1">
    <location>
        <begin position="398"/>
        <end position="416"/>
    </location>
</feature>
<dbReference type="SUPFAM" id="SSF140459">
    <property type="entry name" value="PE/PPE dimer-like"/>
    <property type="match status" value="1"/>
</dbReference>
<accession>A0A447GGF0</accession>
<evidence type="ECO:0000259" key="2">
    <source>
        <dbReference type="Pfam" id="PF00934"/>
    </source>
</evidence>
<evidence type="ECO:0000313" key="4">
    <source>
        <dbReference type="Proteomes" id="UP000269998"/>
    </source>
</evidence>
<dbReference type="InterPro" id="IPR038332">
    <property type="entry name" value="PPE_sf"/>
</dbReference>
<feature type="compositionally biased region" description="Low complexity" evidence="1">
    <location>
        <begin position="340"/>
        <end position="350"/>
    </location>
</feature>
<feature type="region of interest" description="Disordered" evidence="1">
    <location>
        <begin position="384"/>
        <end position="428"/>
    </location>
</feature>
<dbReference type="InterPro" id="IPR000084">
    <property type="entry name" value="PE-PGRS_N"/>
</dbReference>
<feature type="domain" description="PE" evidence="2">
    <location>
        <begin position="4"/>
        <end position="94"/>
    </location>
</feature>
<protein>
    <submittedName>
        <fullName evidence="3">PE family protein</fullName>
    </submittedName>
</protein>
<dbReference type="FunFam" id="1.10.287.850:FF:000001">
    <property type="entry name" value="PE_PGRS39"/>
    <property type="match status" value="1"/>
</dbReference>
<dbReference type="AlphaFoldDB" id="A0A447GGF0"/>
<feature type="region of interest" description="Disordered" evidence="1">
    <location>
        <begin position="340"/>
        <end position="363"/>
    </location>
</feature>
<dbReference type="Proteomes" id="UP000269998">
    <property type="component" value="Chromosome"/>
</dbReference>
<keyword evidence="4" id="KW-1185">Reference proteome</keyword>
<evidence type="ECO:0000256" key="1">
    <source>
        <dbReference type="SAM" id="MobiDB-lite"/>
    </source>
</evidence>
<dbReference type="Gene3D" id="1.10.287.850">
    <property type="entry name" value="HP0062-like domain"/>
    <property type="match status" value="1"/>
</dbReference>
<dbReference type="RefSeq" id="WP_158017425.1">
    <property type="nucleotide sequence ID" value="NZ_CBCSKE010000018.1"/>
</dbReference>
<dbReference type="KEGG" id="mbai:MB901379_03165"/>
<gene>
    <name evidence="3" type="ORF">MB901379_03165</name>
</gene>
<reference evidence="4" key="1">
    <citation type="submission" date="2018-02" db="EMBL/GenBank/DDBJ databases">
        <authorList>
            <person name="Seth-Smith MB H."/>
            <person name="Seth-Smith H."/>
        </authorList>
    </citation>
    <scope>NUCLEOTIDE SEQUENCE [LARGE SCALE GENOMIC DNA]</scope>
</reference>
<organism evidence="3 4">
    <name type="scientific">Mycobacterium basiliense</name>
    <dbReference type="NCBI Taxonomy" id="2094119"/>
    <lineage>
        <taxon>Bacteria</taxon>
        <taxon>Bacillati</taxon>
        <taxon>Actinomycetota</taxon>
        <taxon>Actinomycetes</taxon>
        <taxon>Mycobacteriales</taxon>
        <taxon>Mycobacteriaceae</taxon>
        <taxon>Mycobacterium</taxon>
    </lineage>
</organism>